<sequence length="42" mass="4501">MAQSQQPLTGKRVACLAADGVEDVEYAQSRAAGRGTRLILLR</sequence>
<dbReference type="EMBL" id="FMCX01000004">
    <property type="protein sequence ID" value="SCF25717.1"/>
    <property type="molecule type" value="Genomic_DNA"/>
</dbReference>
<reference evidence="2" key="1">
    <citation type="submission" date="2016-06" db="EMBL/GenBank/DDBJ databases">
        <authorList>
            <person name="Varghese N."/>
            <person name="Submissions Spin"/>
        </authorList>
    </citation>
    <scope>NUCLEOTIDE SEQUENCE [LARGE SCALE GENOMIC DNA]</scope>
    <source>
        <strain evidence="2">DSM 44830</strain>
    </source>
</reference>
<proteinExistence type="predicted"/>
<keyword evidence="2" id="KW-1185">Reference proteome</keyword>
<protein>
    <submittedName>
        <fullName evidence="1">Uncharacterized protein</fullName>
    </submittedName>
</protein>
<gene>
    <name evidence="1" type="ORF">GA0070564_104517</name>
</gene>
<dbReference type="Proteomes" id="UP000199504">
    <property type="component" value="Unassembled WGS sequence"/>
</dbReference>
<evidence type="ECO:0000313" key="1">
    <source>
        <dbReference type="EMBL" id="SCF25717.1"/>
    </source>
</evidence>
<organism evidence="1 2">
    <name type="scientific">Micromonospora mirobrigensis</name>
    <dbReference type="NCBI Taxonomy" id="262898"/>
    <lineage>
        <taxon>Bacteria</taxon>
        <taxon>Bacillati</taxon>
        <taxon>Actinomycetota</taxon>
        <taxon>Actinomycetes</taxon>
        <taxon>Micromonosporales</taxon>
        <taxon>Micromonosporaceae</taxon>
        <taxon>Micromonospora</taxon>
    </lineage>
</organism>
<accession>A0A1C4YYK5</accession>
<name>A0A1C4YYK5_9ACTN</name>
<dbReference type="RefSeq" id="WP_281182166.1">
    <property type="nucleotide sequence ID" value="NZ_FMCX01000004.1"/>
</dbReference>
<dbReference type="AlphaFoldDB" id="A0A1C4YYK5"/>
<dbReference type="STRING" id="262898.GA0070564_104517"/>
<evidence type="ECO:0000313" key="2">
    <source>
        <dbReference type="Proteomes" id="UP000199504"/>
    </source>
</evidence>